<keyword evidence="2" id="KW-0614">Plasmid</keyword>
<proteinExistence type="predicted"/>
<evidence type="ECO:0000256" key="1">
    <source>
        <dbReference type="SAM" id="MobiDB-lite"/>
    </source>
</evidence>
<evidence type="ECO:0000313" key="2">
    <source>
        <dbReference type="EMBL" id="XBV84163.1"/>
    </source>
</evidence>
<gene>
    <name evidence="2" type="ORF">ABOD76_03660</name>
</gene>
<sequence>MAYQAGADPALFRRWSAEPQRMSGAARDTRRYPDLEHREPRLTRVPLNQQVLQVRSDLERARAADQLTRPGRVLARHLVQRQFARLAAQVDGAVRTDAEVRVQAAADVVQLVRPHGGVQGRGPAQGGMGRQARPRSAP</sequence>
<protein>
    <submittedName>
        <fullName evidence="2">Uncharacterized protein</fullName>
    </submittedName>
</protein>
<dbReference type="KEGG" id="dsc:ABOD76_03660"/>
<accession>A0AAU7U777</accession>
<name>A0AAU7U777_9DEIO</name>
<dbReference type="RefSeq" id="WP_350242201.1">
    <property type="nucleotide sequence ID" value="NZ_CP158298.1"/>
</dbReference>
<dbReference type="EMBL" id="CP158298">
    <property type="protein sequence ID" value="XBV84163.1"/>
    <property type="molecule type" value="Genomic_DNA"/>
</dbReference>
<dbReference type="AlphaFoldDB" id="A0AAU7U777"/>
<organism evidence="2">
    <name type="scientific">Deinococcus sonorensis KR-87</name>
    <dbReference type="NCBI Taxonomy" id="694439"/>
    <lineage>
        <taxon>Bacteria</taxon>
        <taxon>Thermotogati</taxon>
        <taxon>Deinococcota</taxon>
        <taxon>Deinococci</taxon>
        <taxon>Deinococcales</taxon>
        <taxon>Deinococcaceae</taxon>
        <taxon>Deinococcus</taxon>
    </lineage>
</organism>
<feature type="region of interest" description="Disordered" evidence="1">
    <location>
        <begin position="114"/>
        <end position="138"/>
    </location>
</feature>
<reference evidence="2" key="1">
    <citation type="submission" date="2024-06" db="EMBL/GenBank/DDBJ databases">
        <title>Draft Genome Sequence of Deinococcus sonorensis Type Strain KR-87, a Biofilm Producing Representative of the Genus Deinococcus.</title>
        <authorList>
            <person name="Boren L.S."/>
            <person name="Grosso R.A."/>
            <person name="Hugenberg-Cox A.N."/>
            <person name="Hill J.T.E."/>
            <person name="Albert C.M."/>
            <person name="Tuohy J.M."/>
        </authorList>
    </citation>
    <scope>NUCLEOTIDE SEQUENCE</scope>
    <source>
        <strain evidence="2">KR-87</strain>
        <plasmid evidence="2">pDson03</plasmid>
    </source>
</reference>
<geneLocation type="plasmid" evidence="2">
    <name>pDson03</name>
</geneLocation>
<feature type="compositionally biased region" description="Gly residues" evidence="1">
    <location>
        <begin position="117"/>
        <end position="129"/>
    </location>
</feature>